<dbReference type="FunFam" id="3.40.30.10:FF:000122">
    <property type="entry name" value="Peroxiredoxin Q chloroplastic"/>
    <property type="match status" value="1"/>
</dbReference>
<evidence type="ECO:0000256" key="2">
    <source>
        <dbReference type="ARBA" id="ARBA00011245"/>
    </source>
</evidence>
<evidence type="ECO:0000256" key="12">
    <source>
        <dbReference type="ARBA" id="ARBA00038489"/>
    </source>
</evidence>
<keyword evidence="7" id="KW-0560">Oxidoreductase</keyword>
<evidence type="ECO:0000256" key="15">
    <source>
        <dbReference type="ARBA" id="ARBA00060385"/>
    </source>
</evidence>
<dbReference type="InterPro" id="IPR000866">
    <property type="entry name" value="AhpC/TSA"/>
</dbReference>
<evidence type="ECO:0000256" key="3">
    <source>
        <dbReference type="ARBA" id="ARBA00013017"/>
    </source>
</evidence>
<keyword evidence="9" id="KW-1015">Disulfide bond</keyword>
<evidence type="ECO:0000256" key="10">
    <source>
        <dbReference type="ARBA" id="ARBA00023284"/>
    </source>
</evidence>
<evidence type="ECO:0000259" key="17">
    <source>
        <dbReference type="PROSITE" id="PS51352"/>
    </source>
</evidence>
<dbReference type="Proteomes" id="UP000484164">
    <property type="component" value="Unassembled WGS sequence"/>
</dbReference>
<name>A0A6L3ZL46_9FLAO</name>
<evidence type="ECO:0000256" key="14">
    <source>
        <dbReference type="ARBA" id="ARBA00049091"/>
    </source>
</evidence>
<gene>
    <name evidence="18" type="ORF">F8C82_05905</name>
</gene>
<feature type="domain" description="Thioredoxin" evidence="17">
    <location>
        <begin position="4"/>
        <end position="154"/>
    </location>
</feature>
<evidence type="ECO:0000313" key="19">
    <source>
        <dbReference type="Proteomes" id="UP000484164"/>
    </source>
</evidence>
<dbReference type="InterPro" id="IPR036249">
    <property type="entry name" value="Thioredoxin-like_sf"/>
</dbReference>
<accession>A0A6L3ZL46</accession>
<comment type="subunit">
    <text evidence="2">Monomer.</text>
</comment>
<keyword evidence="10" id="KW-0676">Redox-active center</keyword>
<evidence type="ECO:0000256" key="6">
    <source>
        <dbReference type="ARBA" id="ARBA00022946"/>
    </source>
</evidence>
<dbReference type="InterPro" id="IPR024706">
    <property type="entry name" value="Peroxiredoxin_AhpC-typ"/>
</dbReference>
<evidence type="ECO:0000256" key="4">
    <source>
        <dbReference type="ARBA" id="ARBA00022559"/>
    </source>
</evidence>
<dbReference type="PROSITE" id="PS51352">
    <property type="entry name" value="THIOREDOXIN_2"/>
    <property type="match status" value="1"/>
</dbReference>
<proteinExistence type="inferred from homology"/>
<comment type="caution">
    <text evidence="18">The sequence shown here is derived from an EMBL/GenBank/DDBJ whole genome shotgun (WGS) entry which is preliminary data.</text>
</comment>
<evidence type="ECO:0000256" key="5">
    <source>
        <dbReference type="ARBA" id="ARBA00022862"/>
    </source>
</evidence>
<dbReference type="PANTHER" id="PTHR42801:SF4">
    <property type="entry name" value="AHPC_TSA FAMILY PROTEIN"/>
    <property type="match status" value="1"/>
</dbReference>
<organism evidence="18 19">
    <name type="scientific">Phaeocystidibacter marisrubri</name>
    <dbReference type="NCBI Taxonomy" id="1577780"/>
    <lineage>
        <taxon>Bacteria</taxon>
        <taxon>Pseudomonadati</taxon>
        <taxon>Bacteroidota</taxon>
        <taxon>Flavobacteriia</taxon>
        <taxon>Flavobacteriales</taxon>
        <taxon>Phaeocystidibacteraceae</taxon>
        <taxon>Phaeocystidibacter</taxon>
    </lineage>
</organism>
<dbReference type="EC" id="1.11.1.24" evidence="3"/>
<dbReference type="InterPro" id="IPR013766">
    <property type="entry name" value="Thioredoxin_domain"/>
</dbReference>
<dbReference type="InterPro" id="IPR050924">
    <property type="entry name" value="Peroxiredoxin_BCP/PrxQ"/>
</dbReference>
<comment type="subcellular location">
    <subcellularLocation>
        <location evidence="15">Thylakoid</location>
    </subcellularLocation>
</comment>
<protein>
    <recommendedName>
        <fullName evidence="3">thioredoxin-dependent peroxiredoxin</fullName>
        <ecNumber evidence="3">1.11.1.24</ecNumber>
    </recommendedName>
    <alternativeName>
        <fullName evidence="11">Thioredoxin peroxidase</fullName>
    </alternativeName>
    <alternativeName>
        <fullName evidence="13">Thioredoxin-dependent peroxiredoxin Bcp</fullName>
    </alternativeName>
</protein>
<keyword evidence="19" id="KW-1185">Reference proteome</keyword>
<evidence type="ECO:0000256" key="7">
    <source>
        <dbReference type="ARBA" id="ARBA00023002"/>
    </source>
</evidence>
<evidence type="ECO:0000256" key="11">
    <source>
        <dbReference type="ARBA" id="ARBA00032824"/>
    </source>
</evidence>
<dbReference type="GO" id="GO:0045454">
    <property type="term" value="P:cell redox homeostasis"/>
    <property type="evidence" value="ECO:0007669"/>
    <property type="project" value="TreeGrafter"/>
</dbReference>
<dbReference type="SUPFAM" id="SSF52833">
    <property type="entry name" value="Thioredoxin-like"/>
    <property type="match status" value="1"/>
</dbReference>
<evidence type="ECO:0000256" key="16">
    <source>
        <dbReference type="PIRSR" id="PIRSR000239-1"/>
    </source>
</evidence>
<dbReference type="Gene3D" id="3.40.30.10">
    <property type="entry name" value="Glutaredoxin"/>
    <property type="match status" value="1"/>
</dbReference>
<dbReference type="PIRSF" id="PIRSF000239">
    <property type="entry name" value="AHPC"/>
    <property type="match status" value="1"/>
</dbReference>
<reference evidence="18 19" key="1">
    <citation type="submission" date="2019-10" db="EMBL/GenBank/DDBJ databases">
        <title>Genome sequence of Phaeocystidibacter marisrubri JCM30614 (type strain).</title>
        <authorList>
            <person name="Bowman J.P."/>
        </authorList>
    </citation>
    <scope>NUCLEOTIDE SEQUENCE [LARGE SCALE GENOMIC DNA]</scope>
    <source>
        <strain evidence="18 19">JCM 30614</strain>
    </source>
</reference>
<dbReference type="GO" id="GO:0005737">
    <property type="term" value="C:cytoplasm"/>
    <property type="evidence" value="ECO:0007669"/>
    <property type="project" value="TreeGrafter"/>
</dbReference>
<dbReference type="Pfam" id="PF00578">
    <property type="entry name" value="AhpC-TSA"/>
    <property type="match status" value="1"/>
</dbReference>
<dbReference type="GO" id="GO:0009579">
    <property type="term" value="C:thylakoid"/>
    <property type="evidence" value="ECO:0007669"/>
    <property type="project" value="UniProtKB-SubCell"/>
</dbReference>
<dbReference type="CDD" id="cd03017">
    <property type="entry name" value="PRX_BCP"/>
    <property type="match status" value="1"/>
</dbReference>
<sequence length="157" mass="17174">MAQLTVGERIPDFSLLDQNGDTVTTASLLGNGPVVIYFYPKDDTPGCTREACSFRDSYEVFEKAGARVIGISADSPESHTAFAKKHNLPFTLLSDTSNVVRKSFGVKGDLFGLIPGRVTFVMDESGIIQHVFDSQTRSSAHVEESLEAIRKLKDSEE</sequence>
<comment type="catalytic activity">
    <reaction evidence="14">
        <text>a hydroperoxide + [thioredoxin]-dithiol = an alcohol + [thioredoxin]-disulfide + H2O</text>
        <dbReference type="Rhea" id="RHEA:62620"/>
        <dbReference type="Rhea" id="RHEA-COMP:10698"/>
        <dbReference type="Rhea" id="RHEA-COMP:10700"/>
        <dbReference type="ChEBI" id="CHEBI:15377"/>
        <dbReference type="ChEBI" id="CHEBI:29950"/>
        <dbReference type="ChEBI" id="CHEBI:30879"/>
        <dbReference type="ChEBI" id="CHEBI:35924"/>
        <dbReference type="ChEBI" id="CHEBI:50058"/>
        <dbReference type="EC" id="1.11.1.24"/>
    </reaction>
</comment>
<evidence type="ECO:0000256" key="13">
    <source>
        <dbReference type="ARBA" id="ARBA00042639"/>
    </source>
</evidence>
<evidence type="ECO:0000256" key="1">
    <source>
        <dbReference type="ARBA" id="ARBA00003330"/>
    </source>
</evidence>
<keyword evidence="6" id="KW-0809">Transit peptide</keyword>
<dbReference type="GO" id="GO:0008379">
    <property type="term" value="F:thioredoxin peroxidase activity"/>
    <property type="evidence" value="ECO:0007669"/>
    <property type="project" value="TreeGrafter"/>
</dbReference>
<dbReference type="OrthoDB" id="9812811at2"/>
<keyword evidence="5" id="KW-0049">Antioxidant</keyword>
<feature type="active site" description="Cysteine sulfenic acid (-SOH) intermediate; for peroxidase activity" evidence="16">
    <location>
        <position position="47"/>
    </location>
</feature>
<evidence type="ECO:0000256" key="8">
    <source>
        <dbReference type="ARBA" id="ARBA00023078"/>
    </source>
</evidence>
<evidence type="ECO:0000256" key="9">
    <source>
        <dbReference type="ARBA" id="ARBA00023157"/>
    </source>
</evidence>
<keyword evidence="8" id="KW-0793">Thylakoid</keyword>
<dbReference type="GO" id="GO:0034599">
    <property type="term" value="P:cellular response to oxidative stress"/>
    <property type="evidence" value="ECO:0007669"/>
    <property type="project" value="TreeGrafter"/>
</dbReference>
<keyword evidence="4" id="KW-0575">Peroxidase</keyword>
<comment type="similarity">
    <text evidence="12">Belongs to the peroxiredoxin family. BCP/PrxQ subfamily.</text>
</comment>
<comment type="function">
    <text evidence="1">Thiol-specific peroxidase that catalyzes the reduction of hydrogen peroxide and organic hydroperoxides to water and alcohols, respectively. Plays a role in cell protection against oxidative stress by detoxifying peroxides and as sensor of hydrogen peroxide-mediated signaling events.</text>
</comment>
<dbReference type="EMBL" id="WBVQ01000001">
    <property type="protein sequence ID" value="KAB2818238.1"/>
    <property type="molecule type" value="Genomic_DNA"/>
</dbReference>
<dbReference type="AlphaFoldDB" id="A0A6L3ZL46"/>
<evidence type="ECO:0000313" key="18">
    <source>
        <dbReference type="EMBL" id="KAB2818238.1"/>
    </source>
</evidence>
<dbReference type="PANTHER" id="PTHR42801">
    <property type="entry name" value="THIOREDOXIN-DEPENDENT PEROXIDE REDUCTASE"/>
    <property type="match status" value="1"/>
</dbReference>